<feature type="transmembrane region" description="Helical" evidence="19">
    <location>
        <begin position="328"/>
        <end position="347"/>
    </location>
</feature>
<dbReference type="FunFam" id="1.20.1740.10:FF:000062">
    <property type="entry name" value="Vesicular inhibitory amino acid transporter"/>
    <property type="match status" value="1"/>
</dbReference>
<keyword evidence="5" id="KW-0532">Neurotransmitter transport</keyword>
<comment type="function">
    <text evidence="18">Antiporter that exchanges vesicular protons for cytosolic 4-aminobutanoate or to a lesser extend glycine, thus allowing their secretion from nerve terminals. The transport is equally dependent on the chemical and electrical components of the proton gradient. May also transport beta-alanine. Acidification of GABAergic synaptic vesicles is a prerequisite for 4-aminobutanoate uptake.</text>
</comment>
<feature type="transmembrane region" description="Helical" evidence="19">
    <location>
        <begin position="72"/>
        <end position="91"/>
    </location>
</feature>
<dbReference type="InterPro" id="IPR013057">
    <property type="entry name" value="AA_transpt_TM"/>
</dbReference>
<dbReference type="Gene3D" id="1.20.1740.10">
    <property type="entry name" value="Amino acid/polyamine transporter I"/>
    <property type="match status" value="1"/>
</dbReference>
<evidence type="ECO:0000256" key="12">
    <source>
        <dbReference type="ARBA" id="ARBA00035892"/>
    </source>
</evidence>
<feature type="transmembrane region" description="Helical" evidence="19">
    <location>
        <begin position="107"/>
        <end position="125"/>
    </location>
</feature>
<dbReference type="GO" id="GO:0140800">
    <property type="term" value="F:gamma-aminobutyric acid:proton antiporter activity"/>
    <property type="evidence" value="ECO:0007669"/>
    <property type="project" value="UniProtKB-ARBA"/>
</dbReference>
<reference evidence="21 22" key="1">
    <citation type="journal article" date="2023" name="Sci. Data">
        <title>Genome assembly of the Korean intertidal mud-creeper Batillaria attramentaria.</title>
        <authorList>
            <person name="Patra A.K."/>
            <person name="Ho P.T."/>
            <person name="Jun S."/>
            <person name="Lee S.J."/>
            <person name="Kim Y."/>
            <person name="Won Y.J."/>
        </authorList>
    </citation>
    <scope>NUCLEOTIDE SEQUENCE [LARGE SCALE GENOMIC DNA]</scope>
    <source>
        <strain evidence="21">Wonlab-2016</strain>
    </source>
</reference>
<dbReference type="GO" id="GO:0060077">
    <property type="term" value="C:inhibitory synapse"/>
    <property type="evidence" value="ECO:0007669"/>
    <property type="project" value="UniProtKB-ARBA"/>
</dbReference>
<dbReference type="GO" id="GO:0006836">
    <property type="term" value="P:neurotransmitter transport"/>
    <property type="evidence" value="ECO:0007669"/>
    <property type="project" value="UniProtKB-KW"/>
</dbReference>
<dbReference type="GO" id="GO:0051939">
    <property type="term" value="P:gamma-aminobutyric acid import"/>
    <property type="evidence" value="ECO:0007669"/>
    <property type="project" value="UniProtKB-ARBA"/>
</dbReference>
<keyword evidence="6 19" id="KW-1133">Transmembrane helix</keyword>
<keyword evidence="4 19" id="KW-0812">Transmembrane</keyword>
<evidence type="ECO:0000256" key="16">
    <source>
        <dbReference type="ARBA" id="ARBA00041574"/>
    </source>
</evidence>
<evidence type="ECO:0000259" key="20">
    <source>
        <dbReference type="Pfam" id="PF01490"/>
    </source>
</evidence>
<comment type="subcellular location">
    <subcellularLocation>
        <location evidence="1">Cytoplasmic vesicle membrane</location>
        <topology evidence="1">Multi-pass membrane protein</topology>
    </subcellularLocation>
    <subcellularLocation>
        <location evidence="11">Presynapse</location>
    </subcellularLocation>
</comment>
<evidence type="ECO:0000256" key="17">
    <source>
        <dbReference type="ARBA" id="ARBA00042394"/>
    </source>
</evidence>
<proteinExistence type="inferred from homology"/>
<evidence type="ECO:0000256" key="4">
    <source>
        <dbReference type="ARBA" id="ARBA00022692"/>
    </source>
</evidence>
<feature type="transmembrane region" description="Helical" evidence="19">
    <location>
        <begin position="252"/>
        <end position="273"/>
    </location>
</feature>
<keyword evidence="7" id="KW-0770">Synapse</keyword>
<feature type="transmembrane region" description="Helical" evidence="19">
    <location>
        <begin position="359"/>
        <end position="382"/>
    </location>
</feature>
<evidence type="ECO:0000256" key="7">
    <source>
        <dbReference type="ARBA" id="ARBA00023018"/>
    </source>
</evidence>
<evidence type="ECO:0000256" key="15">
    <source>
        <dbReference type="ARBA" id="ARBA00039542"/>
    </source>
</evidence>
<comment type="caution">
    <text evidence="21">The sequence shown here is derived from an EMBL/GenBank/DDBJ whole genome shotgun (WGS) entry which is preliminary data.</text>
</comment>
<dbReference type="EMBL" id="JACVVK020000108">
    <property type="protein sequence ID" value="KAK7491948.1"/>
    <property type="molecule type" value="Genomic_DNA"/>
</dbReference>
<dbReference type="AlphaFoldDB" id="A0ABD0KXE3"/>
<evidence type="ECO:0000256" key="2">
    <source>
        <dbReference type="ARBA" id="ARBA00008066"/>
    </source>
</evidence>
<dbReference type="PANTHER" id="PTHR22950:SF689">
    <property type="entry name" value="VESICULAR INHIBITORY AMINO ACID TRANSPORTER"/>
    <property type="match status" value="1"/>
</dbReference>
<protein>
    <recommendedName>
        <fullName evidence="15">Vesicular inhibitory amino acid transporter</fullName>
    </recommendedName>
    <alternativeName>
        <fullName evidence="16">Solute carrier family 32 member 1</fullName>
    </alternativeName>
    <alternativeName>
        <fullName evidence="17">Vesicular GABA transporter</fullName>
    </alternativeName>
</protein>
<evidence type="ECO:0000256" key="10">
    <source>
        <dbReference type="ARBA" id="ARBA00023329"/>
    </source>
</evidence>
<comment type="similarity">
    <text evidence="2">Belongs to the amino acid/polyamine transporter 2 family.</text>
</comment>
<evidence type="ECO:0000256" key="9">
    <source>
        <dbReference type="ARBA" id="ARBA00023273"/>
    </source>
</evidence>
<evidence type="ECO:0000256" key="13">
    <source>
        <dbReference type="ARBA" id="ARBA00035961"/>
    </source>
</evidence>
<evidence type="ECO:0000256" key="11">
    <source>
        <dbReference type="ARBA" id="ARBA00034106"/>
    </source>
</evidence>
<evidence type="ECO:0000256" key="18">
    <source>
        <dbReference type="ARBA" id="ARBA00046163"/>
    </source>
</evidence>
<evidence type="ECO:0000256" key="19">
    <source>
        <dbReference type="SAM" id="Phobius"/>
    </source>
</evidence>
<organism evidence="21 22">
    <name type="scientific">Batillaria attramentaria</name>
    <dbReference type="NCBI Taxonomy" id="370345"/>
    <lineage>
        <taxon>Eukaryota</taxon>
        <taxon>Metazoa</taxon>
        <taxon>Spiralia</taxon>
        <taxon>Lophotrochozoa</taxon>
        <taxon>Mollusca</taxon>
        <taxon>Gastropoda</taxon>
        <taxon>Caenogastropoda</taxon>
        <taxon>Sorbeoconcha</taxon>
        <taxon>Cerithioidea</taxon>
        <taxon>Batillariidae</taxon>
        <taxon>Batillaria</taxon>
    </lineage>
</organism>
<keyword evidence="22" id="KW-1185">Reference proteome</keyword>
<evidence type="ECO:0000256" key="5">
    <source>
        <dbReference type="ARBA" id="ARBA00022775"/>
    </source>
</evidence>
<evidence type="ECO:0000256" key="8">
    <source>
        <dbReference type="ARBA" id="ARBA00023136"/>
    </source>
</evidence>
<keyword evidence="9" id="KW-0966">Cell projection</keyword>
<feature type="transmembrane region" description="Helical" evidence="19">
    <location>
        <begin position="132"/>
        <end position="151"/>
    </location>
</feature>
<feature type="non-terminal residue" evidence="21">
    <location>
        <position position="1"/>
    </location>
</feature>
<comment type="catalytic activity">
    <reaction evidence="12">
        <text>beta-alanine(out) + n H(+)(in) = beta-alanine(in) + n H(+)(out)</text>
        <dbReference type="Rhea" id="RHEA:70987"/>
        <dbReference type="ChEBI" id="CHEBI:15378"/>
        <dbReference type="ChEBI" id="CHEBI:57966"/>
    </reaction>
</comment>
<evidence type="ECO:0000256" key="6">
    <source>
        <dbReference type="ARBA" id="ARBA00022989"/>
    </source>
</evidence>
<dbReference type="GO" id="GO:0015187">
    <property type="term" value="F:glycine transmembrane transporter activity"/>
    <property type="evidence" value="ECO:0007669"/>
    <property type="project" value="UniProtKB-ARBA"/>
</dbReference>
<accession>A0ABD0KXE3</accession>
<dbReference type="GO" id="GO:0098793">
    <property type="term" value="C:presynapse"/>
    <property type="evidence" value="ECO:0007669"/>
    <property type="project" value="UniProtKB-SubCell"/>
</dbReference>
<keyword evidence="8 19" id="KW-0472">Membrane</keyword>
<evidence type="ECO:0000256" key="3">
    <source>
        <dbReference type="ARBA" id="ARBA00022448"/>
    </source>
</evidence>
<sequence>GMFIVSFPYAVHQGGYWSILAMVLVAYICCHTGKILVDCLYETNPMGRLVRVRSSYVDIAEHVWGRRYGARLVNLAQIIELLMTCILYVLLCGDLIEGSFPDSPLDLTSWIMISTMPLLACAFLTSLRRVSLLSFWCTVAHMLINLIILIYCFTQAGHWHWRDVKLKIDIWTLPIALGIIVFSYTSQIFLPTLEGNLIDRSKFPCMMHWTHIAAAVFKALFSYIGFLTWGFHTKEVITNNLPTQSFKIVVNLILVAKALLSYPLPFYAAVDLLQTAMFQGRSADSSGTCFPSCMDDTGHLKVWGLALRLGLVLFTTVLAIIIPHFALLMGLIGSFTGTMLSFVWPCYFHLKIKWYSMSLTYKILDIGIIILGFLAGSVGMYYSAHALSRAFRGLPPEPIHG</sequence>
<dbReference type="PANTHER" id="PTHR22950">
    <property type="entry name" value="AMINO ACID TRANSPORTER"/>
    <property type="match status" value="1"/>
</dbReference>
<comment type="catalytic activity">
    <reaction evidence="14">
        <text>4-aminobutanoate(out) + n H(+)(in) = 4-aminobutanoate(in) + n H(+)(out)</text>
        <dbReference type="Rhea" id="RHEA:70979"/>
        <dbReference type="ChEBI" id="CHEBI:15378"/>
        <dbReference type="ChEBI" id="CHEBI:59888"/>
    </reaction>
</comment>
<gene>
    <name evidence="21" type="ORF">BaRGS_00016794</name>
</gene>
<feature type="domain" description="Amino acid transporter transmembrane" evidence="20">
    <location>
        <begin position="1"/>
        <end position="381"/>
    </location>
</feature>
<evidence type="ECO:0000313" key="22">
    <source>
        <dbReference type="Proteomes" id="UP001519460"/>
    </source>
</evidence>
<evidence type="ECO:0000256" key="1">
    <source>
        <dbReference type="ARBA" id="ARBA00004439"/>
    </source>
</evidence>
<evidence type="ECO:0000256" key="14">
    <source>
        <dbReference type="ARBA" id="ARBA00036440"/>
    </source>
</evidence>
<feature type="transmembrane region" description="Helical" evidence="19">
    <location>
        <begin position="171"/>
        <end position="190"/>
    </location>
</feature>
<keyword evidence="10" id="KW-0968">Cytoplasmic vesicle</keyword>
<feature type="transmembrane region" description="Helical" evidence="19">
    <location>
        <begin position="302"/>
        <end position="322"/>
    </location>
</feature>
<evidence type="ECO:0000313" key="21">
    <source>
        <dbReference type="EMBL" id="KAK7491948.1"/>
    </source>
</evidence>
<keyword evidence="3" id="KW-0813">Transport</keyword>
<name>A0ABD0KXE3_9CAEN</name>
<dbReference type="Proteomes" id="UP001519460">
    <property type="component" value="Unassembled WGS sequence"/>
</dbReference>
<comment type="catalytic activity">
    <reaction evidence="13">
        <text>glycine(out) + n H(+)(in) = glycine(in) + n H(+)(out)</text>
        <dbReference type="Rhea" id="RHEA:70983"/>
        <dbReference type="ChEBI" id="CHEBI:15378"/>
        <dbReference type="ChEBI" id="CHEBI:57305"/>
    </reaction>
</comment>
<feature type="transmembrane region" description="Helical" evidence="19">
    <location>
        <begin position="211"/>
        <end position="232"/>
    </location>
</feature>
<dbReference type="Pfam" id="PF01490">
    <property type="entry name" value="Aa_trans"/>
    <property type="match status" value="1"/>
</dbReference>
<dbReference type="GO" id="GO:0030659">
    <property type="term" value="C:cytoplasmic vesicle membrane"/>
    <property type="evidence" value="ECO:0007669"/>
    <property type="project" value="UniProtKB-SubCell"/>
</dbReference>
<feature type="transmembrane region" description="Helical" evidence="19">
    <location>
        <begin position="16"/>
        <end position="41"/>
    </location>
</feature>